<feature type="region of interest" description="Disordered" evidence="1">
    <location>
        <begin position="1"/>
        <end position="67"/>
    </location>
</feature>
<dbReference type="Pfam" id="PF10097">
    <property type="entry name" value="DUF2335"/>
    <property type="match status" value="1"/>
</dbReference>
<organism evidence="3 4">
    <name type="scientific">Corynebacterium guaraldiae</name>
    <dbReference type="NCBI Taxonomy" id="3051103"/>
    <lineage>
        <taxon>Bacteria</taxon>
        <taxon>Bacillati</taxon>
        <taxon>Actinomycetota</taxon>
        <taxon>Actinomycetes</taxon>
        <taxon>Mycobacteriales</taxon>
        <taxon>Corynebacteriaceae</taxon>
        <taxon>Corynebacterium</taxon>
    </lineage>
</organism>
<comment type="caution">
    <text evidence="3">The sequence shown here is derived from an EMBL/GenBank/DDBJ whole genome shotgun (WGS) entry which is preliminary data.</text>
</comment>
<accession>A0ABY3CUT9</accession>
<keyword evidence="4" id="KW-1185">Reference proteome</keyword>
<evidence type="ECO:0000313" key="4">
    <source>
        <dbReference type="Proteomes" id="UP000316859"/>
    </source>
</evidence>
<feature type="transmembrane region" description="Helical" evidence="2">
    <location>
        <begin position="179"/>
        <end position="194"/>
    </location>
</feature>
<proteinExistence type="predicted"/>
<protein>
    <submittedName>
        <fullName evidence="3">DUF2335 domain-containing protein</fullName>
    </submittedName>
</protein>
<reference evidence="3 4" key="1">
    <citation type="submission" date="2019-07" db="EMBL/GenBank/DDBJ databases">
        <title>Draft genome of C. aurimucosum strain 2299.</title>
        <authorList>
            <person name="Pacheco L.G.C."/>
            <person name="Aguiar E.R.G.R."/>
            <person name="Santos C.S."/>
            <person name="Rocha D.J.P.G."/>
            <person name="Sant'Anna L.O."/>
            <person name="Mattos-Guaraldi A.L."/>
            <person name="Santos L.S."/>
        </authorList>
    </citation>
    <scope>NUCLEOTIDE SEQUENCE [LARGE SCALE GENOMIC DNA]</scope>
    <source>
        <strain evidence="3 4">2299</strain>
    </source>
</reference>
<evidence type="ECO:0000313" key="3">
    <source>
        <dbReference type="EMBL" id="TRX49575.1"/>
    </source>
</evidence>
<dbReference type="InterPro" id="IPR019284">
    <property type="entry name" value="RP532"/>
</dbReference>
<evidence type="ECO:0000256" key="2">
    <source>
        <dbReference type="SAM" id="Phobius"/>
    </source>
</evidence>
<keyword evidence="2" id="KW-0812">Transmembrane</keyword>
<keyword evidence="2" id="KW-1133">Transmembrane helix</keyword>
<dbReference type="Proteomes" id="UP000316859">
    <property type="component" value="Unassembled WGS sequence"/>
</dbReference>
<feature type="compositionally biased region" description="Basic and acidic residues" evidence="1">
    <location>
        <begin position="15"/>
        <end position="62"/>
    </location>
</feature>
<dbReference type="EMBL" id="VKDI01000008">
    <property type="protein sequence ID" value="TRX49575.1"/>
    <property type="molecule type" value="Genomic_DNA"/>
</dbReference>
<keyword evidence="2" id="KW-0472">Membrane</keyword>
<evidence type="ECO:0000256" key="1">
    <source>
        <dbReference type="SAM" id="MobiDB-lite"/>
    </source>
</evidence>
<sequence length="214" mass="23152">MMEGVVMSDDSVEDAISRENSEALGDNEHGRKDIPRDNRSSGDTGDRGLERHGASAERRDAENSDSEIIFLPDGTPVERTQIQAMFAAHSGPLPAVQDFSGYESVLPGAADRIMKMAETSIDAHHQTALADAELQMSAARSIDNRGLIERRQQIVFSAVTIFALIGAFAMAWYGKTVPSVIAVIVMAAGGYAVFKTSRDGFKIYPSAEKDESIE</sequence>
<name>A0ABY3CUT9_9CORY</name>
<gene>
    <name evidence="3" type="ORF">FNY88_04665</name>
</gene>
<feature type="transmembrane region" description="Helical" evidence="2">
    <location>
        <begin position="154"/>
        <end position="173"/>
    </location>
</feature>